<organism evidence="1 2">
    <name type="scientific">Helicobacter canis NCTC 12740</name>
    <dbReference type="NCBI Taxonomy" id="1357399"/>
    <lineage>
        <taxon>Bacteria</taxon>
        <taxon>Pseudomonadati</taxon>
        <taxon>Campylobacterota</taxon>
        <taxon>Epsilonproteobacteria</taxon>
        <taxon>Campylobacterales</taxon>
        <taxon>Helicobacteraceae</taxon>
        <taxon>Helicobacter</taxon>
    </lineage>
</organism>
<dbReference type="AlphaFoldDB" id="V8CF38"/>
<gene>
    <name evidence="1" type="ORF">HMPREF2087_01458</name>
</gene>
<name>V8CF38_9HELI</name>
<comment type="caution">
    <text evidence="1">The sequence shown here is derived from an EMBL/GenBank/DDBJ whole genome shotgun (WGS) entry which is preliminary data.</text>
</comment>
<dbReference type="STRING" id="1357399.HMPREF2087_01458"/>
<proteinExistence type="predicted"/>
<evidence type="ECO:0000313" key="2">
    <source>
        <dbReference type="Proteomes" id="UP000018688"/>
    </source>
</evidence>
<evidence type="ECO:0000313" key="1">
    <source>
        <dbReference type="EMBL" id="ETD25630.1"/>
    </source>
</evidence>
<dbReference type="eggNOG" id="COG0827">
    <property type="taxonomic scope" value="Bacteria"/>
</dbReference>
<dbReference type="SUPFAM" id="SSF116734">
    <property type="entry name" value="DNA methylase specificity domain"/>
    <property type="match status" value="1"/>
</dbReference>
<keyword evidence="2" id="KW-1185">Reference proteome</keyword>
<protein>
    <recommendedName>
        <fullName evidence="3">Type I restriction modification DNA specificity domain-containing protein</fullName>
    </recommendedName>
</protein>
<sequence length="145" mass="16907">MPVVRNPQFYFREGFCWNLILDPKSNMIKCRLKDGGISDVGCHSLYAEYLDYKFLICIINSTFACAYVKTFINSTVNFTTNDCKQIPIIIPTITQIREFEALFDRAYTLQVEKFQHNKNNEKALAQIQTQLDSMVHKLYGLEFIE</sequence>
<dbReference type="HOGENOM" id="CLU_147194_0_0_7"/>
<reference evidence="1 2" key="1">
    <citation type="submission" date="2013-10" db="EMBL/GenBank/DDBJ databases">
        <title>The Genome Sequence of Helicobacter canis NCTC 12740.</title>
        <authorList>
            <consortium name="The Broad Institute Genomics Platform"/>
            <person name="Earl A."/>
            <person name="Fox J.G."/>
            <person name="Shen Z."/>
            <person name="Young S.K."/>
            <person name="Zeng Q."/>
            <person name="Gargeya S."/>
            <person name="Fitzgerald M."/>
            <person name="Abouelleil A."/>
            <person name="Alvarado L."/>
            <person name="Chapman S.B."/>
            <person name="Gainer-Dewar J."/>
            <person name="Goldberg J."/>
            <person name="Griggs A."/>
            <person name="Gujja S."/>
            <person name="Hansen M."/>
            <person name="Howarth C."/>
            <person name="Imamovic A."/>
            <person name="Ireland A."/>
            <person name="Larimer J."/>
            <person name="McCowan C."/>
            <person name="Murphy C."/>
            <person name="Pearson M."/>
            <person name="Poon T.W."/>
            <person name="Priest M."/>
            <person name="Roberts A."/>
            <person name="Saif S."/>
            <person name="Shea T."/>
            <person name="Sykes S."/>
            <person name="Wortman J."/>
            <person name="Nusbaum C."/>
            <person name="Birren B."/>
        </authorList>
    </citation>
    <scope>NUCLEOTIDE SEQUENCE [LARGE SCALE GENOMIC DNA]</scope>
    <source>
        <strain evidence="1 2">NCTC 12740</strain>
    </source>
</reference>
<dbReference type="OrthoDB" id="9806213at2"/>
<dbReference type="Proteomes" id="UP000018688">
    <property type="component" value="Unassembled WGS sequence"/>
</dbReference>
<evidence type="ECO:0008006" key="3">
    <source>
        <dbReference type="Google" id="ProtNLM"/>
    </source>
</evidence>
<accession>V8CF38</accession>
<dbReference type="RefSeq" id="WP_023930473.1">
    <property type="nucleotide sequence ID" value="NZ_KI669458.1"/>
</dbReference>
<dbReference type="PATRIC" id="fig|1357399.3.peg.1523"/>
<dbReference type="EMBL" id="AZJJ01000007">
    <property type="protein sequence ID" value="ETD25630.1"/>
    <property type="molecule type" value="Genomic_DNA"/>
</dbReference>